<dbReference type="InterPro" id="IPR001810">
    <property type="entry name" value="F-box_dom"/>
</dbReference>
<dbReference type="PANTHER" id="PTHR33736">
    <property type="entry name" value="F-BOX PROTEIN-RELATED"/>
    <property type="match status" value="1"/>
</dbReference>
<keyword evidence="2" id="KW-1185">Reference proteome</keyword>
<dbReference type="Pfam" id="PF12937">
    <property type="entry name" value="F-box-like"/>
    <property type="match status" value="1"/>
</dbReference>
<gene>
    <name evidence="1" type="ORF">DCAR_0313845</name>
</gene>
<evidence type="ECO:0000313" key="2">
    <source>
        <dbReference type="Proteomes" id="UP000077755"/>
    </source>
</evidence>
<proteinExistence type="predicted"/>
<dbReference type="EMBL" id="CP093345">
    <property type="protein sequence ID" value="WOG94549.1"/>
    <property type="molecule type" value="Genomic_DNA"/>
</dbReference>
<dbReference type="KEGG" id="dcr:108212818"/>
<protein>
    <submittedName>
        <fullName evidence="1">Uncharacterized protein</fullName>
    </submittedName>
</protein>
<dbReference type="Proteomes" id="UP000077755">
    <property type="component" value="Chromosome 3"/>
</dbReference>
<dbReference type="Gene3D" id="1.20.1280.50">
    <property type="match status" value="1"/>
</dbReference>
<dbReference type="OMA" id="CKIEVEC"/>
<dbReference type="Gramene" id="KZN03466">
    <property type="protein sequence ID" value="KZN03466"/>
    <property type="gene ID" value="DCAR_012222"/>
</dbReference>
<dbReference type="SUPFAM" id="SSF81383">
    <property type="entry name" value="F-box domain"/>
    <property type="match status" value="1"/>
</dbReference>
<organism evidence="1 2">
    <name type="scientific">Daucus carota subsp. sativus</name>
    <name type="common">Carrot</name>
    <dbReference type="NCBI Taxonomy" id="79200"/>
    <lineage>
        <taxon>Eukaryota</taxon>
        <taxon>Viridiplantae</taxon>
        <taxon>Streptophyta</taxon>
        <taxon>Embryophyta</taxon>
        <taxon>Tracheophyta</taxon>
        <taxon>Spermatophyta</taxon>
        <taxon>Magnoliopsida</taxon>
        <taxon>eudicotyledons</taxon>
        <taxon>Gunneridae</taxon>
        <taxon>Pentapetalae</taxon>
        <taxon>asterids</taxon>
        <taxon>campanulids</taxon>
        <taxon>Apiales</taxon>
        <taxon>Apiaceae</taxon>
        <taxon>Apioideae</taxon>
        <taxon>Scandiceae</taxon>
        <taxon>Daucinae</taxon>
        <taxon>Daucus</taxon>
        <taxon>Daucus sect. Daucus</taxon>
    </lineage>
</organism>
<reference evidence="1" key="2">
    <citation type="submission" date="2022-03" db="EMBL/GenBank/DDBJ databases">
        <title>Draft title - Genomic analysis of global carrot germplasm unveils the trajectory of domestication and the origin of high carotenoid orange carrot.</title>
        <authorList>
            <person name="Iorizzo M."/>
            <person name="Ellison S."/>
            <person name="Senalik D."/>
            <person name="Macko-Podgorni A."/>
            <person name="Grzebelus D."/>
            <person name="Bostan H."/>
            <person name="Rolling W."/>
            <person name="Curaba J."/>
            <person name="Simon P."/>
        </authorList>
    </citation>
    <scope>NUCLEOTIDE SEQUENCE</scope>
    <source>
        <tissue evidence="1">Leaf</tissue>
    </source>
</reference>
<dbReference type="InterPro" id="IPR045283">
    <property type="entry name" value="AT3G44326-like"/>
</dbReference>
<evidence type="ECO:0000313" key="1">
    <source>
        <dbReference type="EMBL" id="WOG94549.1"/>
    </source>
</evidence>
<name>A0A166C980_DAUCS</name>
<dbReference type="AlphaFoldDB" id="A0A166C980"/>
<dbReference type="PANTHER" id="PTHR33736:SF18">
    <property type="entry name" value="F-BOX DOMAIN-CONTAINING PROTEIN"/>
    <property type="match status" value="1"/>
</dbReference>
<reference evidence="1" key="1">
    <citation type="journal article" date="2016" name="Nat. Genet.">
        <title>A high-quality carrot genome assembly provides new insights into carotenoid accumulation and asterid genome evolution.</title>
        <authorList>
            <person name="Iorizzo M."/>
            <person name="Ellison S."/>
            <person name="Senalik D."/>
            <person name="Zeng P."/>
            <person name="Satapoomin P."/>
            <person name="Huang J."/>
            <person name="Bowman M."/>
            <person name="Iovene M."/>
            <person name="Sanseverino W."/>
            <person name="Cavagnaro P."/>
            <person name="Yildiz M."/>
            <person name="Macko-Podgorni A."/>
            <person name="Moranska E."/>
            <person name="Grzebelus E."/>
            <person name="Grzebelus D."/>
            <person name="Ashrafi H."/>
            <person name="Zheng Z."/>
            <person name="Cheng S."/>
            <person name="Spooner D."/>
            <person name="Van Deynze A."/>
            <person name="Simon P."/>
        </authorList>
    </citation>
    <scope>NUCLEOTIDE SEQUENCE</scope>
    <source>
        <tissue evidence="1">Leaf</tissue>
    </source>
</reference>
<accession>A0A166C980</accession>
<sequence>MSASTPDVTAAVESTAAALTELHDDILETHILAKLDPQSLFTTSCVSSELHDICTGENLWKQICKSIWPSVNNPRLAEVIASFPAGHRSFFSDSFPTLHHKFFTDGHRKTTELVSAVDIHYQNKPLFTKVVALDTDSAAFLDAPFSVDLLSDEALKLPGKFDTEDENFLARLGRDLKLSWIVIDTSGRMAANVSSLRPVLVRQHWVTGDIKVRYVKVLAGGRKGKSREMVQCKIEVECVRRVENGEVHVGQVSFKMEDLDKSCLSGRDGLVILQDALESGERRQGRDGEEREMYEKYLVKRKERREKLQKIERRLEMVDRATRISISLAMLFLLFGSLLS</sequence>
<dbReference type="InterPro" id="IPR036047">
    <property type="entry name" value="F-box-like_dom_sf"/>
</dbReference>
<dbReference type="OrthoDB" id="671172at2759"/>